<protein>
    <recommendedName>
        <fullName evidence="1">Protein kinase domain-containing protein</fullName>
    </recommendedName>
</protein>
<accession>A0A931DA52</accession>
<dbReference type="Pfam" id="PF00069">
    <property type="entry name" value="Pkinase"/>
    <property type="match status" value="1"/>
</dbReference>
<dbReference type="PROSITE" id="PS00108">
    <property type="entry name" value="PROTEIN_KINASE_ST"/>
    <property type="match status" value="1"/>
</dbReference>
<feature type="domain" description="Protein kinase" evidence="1">
    <location>
        <begin position="1"/>
        <end position="223"/>
    </location>
</feature>
<dbReference type="GO" id="GO:0005524">
    <property type="term" value="F:ATP binding"/>
    <property type="evidence" value="ECO:0007669"/>
    <property type="project" value="InterPro"/>
</dbReference>
<dbReference type="InterPro" id="IPR011009">
    <property type="entry name" value="Kinase-like_dom_sf"/>
</dbReference>
<dbReference type="Proteomes" id="UP000614047">
    <property type="component" value="Unassembled WGS sequence"/>
</dbReference>
<gene>
    <name evidence="2" type="ORF">IW256_001412</name>
</gene>
<dbReference type="SUPFAM" id="SSF56112">
    <property type="entry name" value="Protein kinase-like (PK-like)"/>
    <property type="match status" value="1"/>
</dbReference>
<dbReference type="InterPro" id="IPR008271">
    <property type="entry name" value="Ser/Thr_kinase_AS"/>
</dbReference>
<proteinExistence type="predicted"/>
<dbReference type="InterPro" id="IPR053235">
    <property type="entry name" value="Ser_Thr_kinase"/>
</dbReference>
<comment type="caution">
    <text evidence="2">The sequence shown here is derived from an EMBL/GenBank/DDBJ whole genome shotgun (WGS) entry which is preliminary data.</text>
</comment>
<sequence>MAIKYLASALAGDTRGRETFRREAELLQRVTTPNVARILGYVESPQGAAIVMEAVPGHSLRAVLDAHKRALSPEAALVILKGSLRGLAAAHSVGVIHRDYKPANVLVQSDGQSKLIDFGVAVLSGQGGVMGTPAYMAPEQWHGGPASPATDVYAATCVFYECVTGHKPYSANTQEGLRAQHLAAPVPMDDLPEPLRPLIAQGMAKNPDQRQWNISALIGHLENTATTAYGPDWERRGLIALGAATVALAAAFPVAVIGGAVSPGAAIGPGVQAAGEAGRALSGKGLLSKIGGSKGVTGAGAATAATAMLAVFFWPQGPTVGGTSSGDYRAYFTKPRLVLNNASIPDGDNNASPLFAISQTIAPSRVKPGTKVRMITKQHSRAIWGLQYISPENFRCRGPHSERADAFHQGYTFGLGDGIYSENQSKKPNVWLFRTTEDETAGTLPERKPISLPATREDGPFSKRYAMPHCAWTFEFSRTSDFTIPPSTSLRPGKYKVSPHYPIGIAMVKTMINGRFVPMDPAKAGARVEGSLPTLVVLPS</sequence>
<dbReference type="GO" id="GO:0005737">
    <property type="term" value="C:cytoplasm"/>
    <property type="evidence" value="ECO:0007669"/>
    <property type="project" value="TreeGrafter"/>
</dbReference>
<evidence type="ECO:0000259" key="1">
    <source>
        <dbReference type="PROSITE" id="PS50011"/>
    </source>
</evidence>
<keyword evidence="3" id="KW-1185">Reference proteome</keyword>
<evidence type="ECO:0000313" key="3">
    <source>
        <dbReference type="Proteomes" id="UP000614047"/>
    </source>
</evidence>
<name>A0A931DA52_9ACTN</name>
<dbReference type="EMBL" id="JADOUA010000001">
    <property type="protein sequence ID" value="MBG6087299.1"/>
    <property type="molecule type" value="Genomic_DNA"/>
</dbReference>
<dbReference type="Gene3D" id="1.10.510.10">
    <property type="entry name" value="Transferase(Phosphotransferase) domain 1"/>
    <property type="match status" value="1"/>
</dbReference>
<dbReference type="GO" id="GO:0004674">
    <property type="term" value="F:protein serine/threonine kinase activity"/>
    <property type="evidence" value="ECO:0007669"/>
    <property type="project" value="TreeGrafter"/>
</dbReference>
<evidence type="ECO:0000313" key="2">
    <source>
        <dbReference type="EMBL" id="MBG6087299.1"/>
    </source>
</evidence>
<dbReference type="InterPro" id="IPR000719">
    <property type="entry name" value="Prot_kinase_dom"/>
</dbReference>
<dbReference type="PANTHER" id="PTHR24361">
    <property type="entry name" value="MITOGEN-ACTIVATED KINASE KINASE KINASE"/>
    <property type="match status" value="1"/>
</dbReference>
<dbReference type="PROSITE" id="PS50011">
    <property type="entry name" value="PROTEIN_KINASE_DOM"/>
    <property type="match status" value="1"/>
</dbReference>
<dbReference type="CDD" id="cd14014">
    <property type="entry name" value="STKc_PknB_like"/>
    <property type="match status" value="1"/>
</dbReference>
<reference evidence="2" key="1">
    <citation type="submission" date="2020-11" db="EMBL/GenBank/DDBJ databases">
        <title>Sequencing the genomes of 1000 actinobacteria strains.</title>
        <authorList>
            <person name="Klenk H.-P."/>
        </authorList>
    </citation>
    <scope>NUCLEOTIDE SEQUENCE</scope>
    <source>
        <strain evidence="2">DSM 43175</strain>
    </source>
</reference>
<organism evidence="2 3">
    <name type="scientific">Actinomadura viridis</name>
    <dbReference type="NCBI Taxonomy" id="58110"/>
    <lineage>
        <taxon>Bacteria</taxon>
        <taxon>Bacillati</taxon>
        <taxon>Actinomycetota</taxon>
        <taxon>Actinomycetes</taxon>
        <taxon>Streptosporangiales</taxon>
        <taxon>Thermomonosporaceae</taxon>
        <taxon>Actinomadura</taxon>
    </lineage>
</organism>
<dbReference type="AlphaFoldDB" id="A0A931DA52"/>